<evidence type="ECO:0000259" key="1">
    <source>
        <dbReference type="Pfam" id="PF07603"/>
    </source>
</evidence>
<dbReference type="InterPro" id="IPR011460">
    <property type="entry name" value="Lcl_C"/>
</dbReference>
<dbReference type="PANTHER" id="PTHR35812:SF1">
    <property type="entry name" value="LIPOPROTEIN"/>
    <property type="match status" value="1"/>
</dbReference>
<dbReference type="PANTHER" id="PTHR35812">
    <property type="entry name" value="LIPOPROTEIN"/>
    <property type="match status" value="1"/>
</dbReference>
<reference evidence="2 3" key="1">
    <citation type="journal article" date="2004" name="J. Bacteriol.">
        <title>Comparative genomics of two Leptospira interrogans serovars reveals novel insights into physiology and pathogenesis.</title>
        <authorList>
            <person name="Nascimento A.L."/>
            <person name="Ko A.I."/>
            <person name="Martins E.A."/>
            <person name="Monteiro-Vitorello C.B."/>
            <person name="Ho P.L."/>
            <person name="Haake D.A."/>
            <person name="Verjovski-Almeida S."/>
            <person name="Hartskeerl R.A."/>
            <person name="Marques M.V."/>
            <person name="Oliveira M.C."/>
            <person name="Menck C.F."/>
            <person name="Leite L.C."/>
            <person name="Carrer H."/>
            <person name="Coutinho L.L."/>
            <person name="Degrave W.M."/>
            <person name="Dellagostin O.A."/>
            <person name="El-Dorry H."/>
            <person name="Ferro E.S."/>
            <person name="Ferro M.I."/>
            <person name="Furlan L.R."/>
            <person name="Gamberini M."/>
            <person name="Giglioti E.A."/>
            <person name="Goes-Neto A."/>
            <person name="Goldman G.H."/>
            <person name="Goldman M.H."/>
            <person name="Harakava R."/>
            <person name="Jeronimo S.M."/>
            <person name="Junqueira-De-Azevedo I.L."/>
            <person name="Kimura E.T."/>
            <person name="Kuramae E.E."/>
            <person name="Lemos E.G."/>
            <person name="Lemos M.V."/>
            <person name="Marino C.L."/>
            <person name="Nunes L.R."/>
            <person name="De Oliveira R.C."/>
            <person name="Pereira G.G."/>
            <person name="Reis M.S."/>
            <person name="Schriefer A."/>
            <person name="Siqueira W.J."/>
            <person name="Sommer P."/>
            <person name="Tsai S.M."/>
            <person name="Simpson A.J."/>
            <person name="Ferro J.A."/>
            <person name="Camargo L.E."/>
            <person name="Kitajima J.P."/>
            <person name="Setubal J.C."/>
            <person name="Van Sluys M.A."/>
        </authorList>
    </citation>
    <scope>NUCLEOTIDE SEQUENCE [LARGE SCALE GENOMIC DNA]</scope>
    <source>
        <strain evidence="2 3">Fiocruz L1-130</strain>
    </source>
</reference>
<protein>
    <recommendedName>
        <fullName evidence="1">Lcl C-terminal domain-containing protein</fullName>
    </recommendedName>
</protein>
<dbReference type="Pfam" id="PF07603">
    <property type="entry name" value="Lcl_C"/>
    <property type="match status" value="2"/>
</dbReference>
<dbReference type="KEGG" id="lic:LIC_12930"/>
<dbReference type="AlphaFoldDB" id="Q72NA6"/>
<evidence type="ECO:0000313" key="2">
    <source>
        <dbReference type="EMBL" id="AAS71481.1"/>
    </source>
</evidence>
<sequence length="441" mass="47508">MLILYMKSSGFKNKKYNFPILSRLNISFRNIFNFINPVLSILNIRAVLVTISILVFHCAIHPPEKPDLPYVLLNSLIQPEDSDSSTTENPNLCPSSNVNFNPNAVVDTGQTQCWDSTGTNVPCAGTGQDGEFVNVPNQRSFSGPTQHCIYQNDYTTLDLIHGLTWKTCAQGLSGANCSGGVVTPISWNNASAGLTGSCAELNTLNSGNGYAGKTNWRIPTIRELASLVHTTNTPRIDTTAFPNTPTADAYISDTPLSLLPLQIYSTNFTDANPVINLPKTFSRNLRCVSGNSVSSPSFVDNGDGTVTDQNTNLVWQQCPAGVTGGTCAIGMANTLNWTAALNYCDTLNIGVRSNWRLPNVNELMSIVDYSAPGAPFTYTAFFPNTPVGVYFWSSTSVIPIGLGVPNVARVFGFSGINHGQSYGNIKAGGALNYVRCVTDFP</sequence>
<dbReference type="Proteomes" id="UP000007037">
    <property type="component" value="Chromosome I"/>
</dbReference>
<accession>Q72NA6</accession>
<feature type="domain" description="Lcl C-terminal" evidence="1">
    <location>
        <begin position="304"/>
        <end position="437"/>
    </location>
</feature>
<dbReference type="EMBL" id="AE016823">
    <property type="protein sequence ID" value="AAS71481.1"/>
    <property type="molecule type" value="Genomic_DNA"/>
</dbReference>
<feature type="domain" description="Lcl C-terminal" evidence="1">
    <location>
        <begin position="155"/>
        <end position="288"/>
    </location>
</feature>
<dbReference type="HOGENOM" id="CLU_033719_0_0_12"/>
<name>Q72NA6_LEPIC</name>
<gene>
    <name evidence="2" type="ordered locus">LIC_12930</name>
</gene>
<organism evidence="2 3">
    <name type="scientific">Leptospira interrogans serogroup Icterohaemorrhagiae serovar copenhageni (strain Fiocruz L1-130)</name>
    <dbReference type="NCBI Taxonomy" id="267671"/>
    <lineage>
        <taxon>Bacteria</taxon>
        <taxon>Pseudomonadati</taxon>
        <taxon>Spirochaetota</taxon>
        <taxon>Spirochaetia</taxon>
        <taxon>Leptospirales</taxon>
        <taxon>Leptospiraceae</taxon>
        <taxon>Leptospira</taxon>
    </lineage>
</organism>
<evidence type="ECO:0000313" key="3">
    <source>
        <dbReference type="Proteomes" id="UP000007037"/>
    </source>
</evidence>
<proteinExistence type="predicted"/>